<evidence type="ECO:0000313" key="3">
    <source>
        <dbReference type="WBParaSite" id="snap_masked-unitig_35148-processed-gene-0.0-mRNA-1"/>
    </source>
</evidence>
<accession>A0A1I8JP22</accession>
<organism evidence="2 3">
    <name type="scientific">Macrostomum lignano</name>
    <dbReference type="NCBI Taxonomy" id="282301"/>
    <lineage>
        <taxon>Eukaryota</taxon>
        <taxon>Metazoa</taxon>
        <taxon>Spiralia</taxon>
        <taxon>Lophotrochozoa</taxon>
        <taxon>Platyhelminthes</taxon>
        <taxon>Rhabditophora</taxon>
        <taxon>Macrostomorpha</taxon>
        <taxon>Macrostomida</taxon>
        <taxon>Macrostomidae</taxon>
        <taxon>Macrostomum</taxon>
    </lineage>
</organism>
<keyword evidence="2" id="KW-1185">Reference proteome</keyword>
<dbReference type="GO" id="GO:0005230">
    <property type="term" value="F:extracellular ligand-gated monoatomic ion channel activity"/>
    <property type="evidence" value="ECO:0007669"/>
    <property type="project" value="InterPro"/>
</dbReference>
<evidence type="ECO:0000313" key="2">
    <source>
        <dbReference type="Proteomes" id="UP000095280"/>
    </source>
</evidence>
<proteinExistence type="predicted"/>
<dbReference type="WBParaSite" id="snap_masked-unitig_35148-processed-gene-0.0-mRNA-1">
    <property type="protein sequence ID" value="snap_masked-unitig_35148-processed-gene-0.0-mRNA-1"/>
    <property type="gene ID" value="snap_masked-unitig_35148-processed-gene-0.0"/>
</dbReference>
<dbReference type="Proteomes" id="UP000095280">
    <property type="component" value="Unplaced"/>
</dbReference>
<feature type="region of interest" description="Disordered" evidence="1">
    <location>
        <begin position="254"/>
        <end position="325"/>
    </location>
</feature>
<dbReference type="InterPro" id="IPR036734">
    <property type="entry name" value="Neur_chan_lig-bd_sf"/>
</dbReference>
<dbReference type="Gene3D" id="2.70.170.10">
    <property type="entry name" value="Neurotransmitter-gated ion-channel ligand-binding domain"/>
    <property type="match status" value="1"/>
</dbReference>
<reference evidence="3" key="1">
    <citation type="submission" date="2016-11" db="UniProtKB">
        <authorList>
            <consortium name="WormBaseParasite"/>
        </authorList>
    </citation>
    <scope>IDENTIFICATION</scope>
</reference>
<protein>
    <submittedName>
        <fullName evidence="3">Neur_chan_LBD domain-containing protein</fullName>
    </submittedName>
</protein>
<evidence type="ECO:0000256" key="1">
    <source>
        <dbReference type="SAM" id="MobiDB-lite"/>
    </source>
</evidence>
<feature type="compositionally biased region" description="Polar residues" evidence="1">
    <location>
        <begin position="266"/>
        <end position="275"/>
    </location>
</feature>
<dbReference type="AlphaFoldDB" id="A0A1I8JP22"/>
<dbReference type="GO" id="GO:0016020">
    <property type="term" value="C:membrane"/>
    <property type="evidence" value="ECO:0007669"/>
    <property type="project" value="InterPro"/>
</dbReference>
<sequence length="578" mass="64052">AAVPNPRICLPPGRGCQLGLISSARLLFSPLASRLNWRAGRLLKASRNAGNELEWHWETFESSACCRPQQRGSPPLTLSPFLSYCAHSAHSAQPRWHLAAAPAGQSAPSAAARRLLLLLLLSTLPFLSQMSEDRITEMEKSRRTAQFSLGKTEAQTGKIPYASGGRSCVIRTELHQRQPPISPAPRRLEAGQQPGMQQQQLHLNQMPAHKADGAAADTGAAAKHRCRHARDAGYHAVDTDVRLPVQRQRRVQLHRVLNARDDRRTPSCSSSSPQQLHYRPSAGAGGLSRTAEPRPPPALPPRRRPPPRPHCPTATPVVTTSLSERAGPSGLCAATIGTVDPGPVSLDPTQRLIDALETLRDSINDSTSVALQQSRVRNRRRGTSAGQVNYKGGGLKNDERCRIRAERRLSSFQYLPWPRKQEAELRAVVVEIRVVFLKIGEIDTLKELYHADAFIQAKWKEPLLEGRGAEELKSIDLEKYWNPLLYIDNILSETKEATWVVAQHDPLNSDVYIVERRRIKGVFLETLELNDFPLDVQSPRAGATRKDLTIITIGSAADTEIELIPGRGRDERHQHPDL</sequence>
<name>A0A1I8JP22_9PLAT</name>